<organism evidence="2 3">
    <name type="scientific">Cricetulus griseus</name>
    <name type="common">Chinese hamster</name>
    <name type="synonym">Cricetulus barabensis griseus</name>
    <dbReference type="NCBI Taxonomy" id="10029"/>
    <lineage>
        <taxon>Eukaryota</taxon>
        <taxon>Metazoa</taxon>
        <taxon>Chordata</taxon>
        <taxon>Craniata</taxon>
        <taxon>Vertebrata</taxon>
        <taxon>Euteleostomi</taxon>
        <taxon>Mammalia</taxon>
        <taxon>Eutheria</taxon>
        <taxon>Euarchontoglires</taxon>
        <taxon>Glires</taxon>
        <taxon>Rodentia</taxon>
        <taxon>Myomorpha</taxon>
        <taxon>Muroidea</taxon>
        <taxon>Cricetidae</taxon>
        <taxon>Cricetinae</taxon>
        <taxon>Cricetulus</taxon>
    </lineage>
</organism>
<dbReference type="Proteomes" id="UP000030759">
    <property type="component" value="Unassembled WGS sequence"/>
</dbReference>
<evidence type="ECO:0000313" key="3">
    <source>
        <dbReference type="Proteomes" id="UP000030759"/>
    </source>
</evidence>
<evidence type="ECO:0000259" key="1">
    <source>
        <dbReference type="SMART" id="SM00431"/>
    </source>
</evidence>
<evidence type="ECO:0000313" key="2">
    <source>
        <dbReference type="EMBL" id="ERE79969.1"/>
    </source>
</evidence>
<dbReference type="EMBL" id="KE671692">
    <property type="protein sequence ID" value="ERE79969.1"/>
    <property type="molecule type" value="Genomic_DNA"/>
</dbReference>
<accession>A0A061I9P4</accession>
<gene>
    <name evidence="2" type="ORF">H671_3g9199</name>
</gene>
<dbReference type="SMART" id="SM00431">
    <property type="entry name" value="SCAN"/>
    <property type="match status" value="1"/>
</dbReference>
<name>A0A061I9P4_CRIGR</name>
<sequence length="112" mass="13229">MLLEELQAWMQEQNPESTEEVVTDCTGRFRERERELDELGYRASVQTEEQKVFLQERRPLGAELEPSLSLRLVKATLKCEPTECEAQEEQGKLSYGFKRSIYKHYPMKFLCH</sequence>
<dbReference type="InterPro" id="IPR003309">
    <property type="entry name" value="SCAN_dom"/>
</dbReference>
<dbReference type="AlphaFoldDB" id="A0A061I9P4"/>
<reference evidence="3" key="1">
    <citation type="journal article" date="2013" name="Nat. Biotechnol.">
        <title>Chinese hamster genome sequenced from sorted chromosomes.</title>
        <authorList>
            <person name="Brinkrolf K."/>
            <person name="Rupp O."/>
            <person name="Laux H."/>
            <person name="Kollin F."/>
            <person name="Ernst W."/>
            <person name="Linke B."/>
            <person name="Kofler R."/>
            <person name="Romand S."/>
            <person name="Hesse F."/>
            <person name="Budach W.E."/>
            <person name="Galosy S."/>
            <person name="Muller D."/>
            <person name="Noll T."/>
            <person name="Wienberg J."/>
            <person name="Jostock T."/>
            <person name="Leonard M."/>
            <person name="Grillari J."/>
            <person name="Tauch A."/>
            <person name="Goesmann A."/>
            <person name="Helk B."/>
            <person name="Mott J.E."/>
            <person name="Puhler A."/>
            <person name="Borth N."/>
        </authorList>
    </citation>
    <scope>NUCLEOTIDE SEQUENCE [LARGE SCALE GENOMIC DNA]</scope>
    <source>
        <strain evidence="3">17A/GY</strain>
    </source>
</reference>
<protein>
    <submittedName>
        <fullName evidence="2">Zinc finger and SCAN domain-containing protein 12</fullName>
    </submittedName>
</protein>
<proteinExistence type="predicted"/>
<feature type="domain" description="SCAN box" evidence="1">
    <location>
        <begin position="2"/>
        <end position="62"/>
    </location>
</feature>